<evidence type="ECO:0000313" key="2">
    <source>
        <dbReference type="Proteomes" id="UP000465609"/>
    </source>
</evidence>
<organism evidence="1 2">
    <name type="scientific">Mycolicibacterium aubagnense</name>
    <dbReference type="NCBI Taxonomy" id="319707"/>
    <lineage>
        <taxon>Bacteria</taxon>
        <taxon>Bacillati</taxon>
        <taxon>Actinomycetota</taxon>
        <taxon>Actinomycetes</taxon>
        <taxon>Mycobacteriales</taxon>
        <taxon>Mycobacteriaceae</taxon>
        <taxon>Mycolicibacterium</taxon>
    </lineage>
</organism>
<gene>
    <name evidence="1" type="ORF">MAUB_00880</name>
</gene>
<name>A0ABM7I6P2_9MYCO</name>
<proteinExistence type="predicted"/>
<accession>A0ABM7I6P2</accession>
<reference evidence="1 2" key="1">
    <citation type="journal article" date="2019" name="Emerg. Microbes Infect.">
        <title>Comprehensive subspecies identification of 175 nontuberculous mycobacteria species based on 7547 genomic profiles.</title>
        <authorList>
            <person name="Matsumoto Y."/>
            <person name="Kinjo T."/>
            <person name="Motooka D."/>
            <person name="Nabeya D."/>
            <person name="Jung N."/>
            <person name="Uechi K."/>
            <person name="Horii T."/>
            <person name="Iida T."/>
            <person name="Fujita J."/>
            <person name="Nakamura S."/>
        </authorList>
    </citation>
    <scope>NUCLEOTIDE SEQUENCE [LARGE SCALE GENOMIC DNA]</scope>
    <source>
        <strain evidence="1 2">JCM 15296</strain>
    </source>
</reference>
<dbReference type="RefSeq" id="WP_138233446.1">
    <property type="nucleotide sequence ID" value="NZ_AP022577.1"/>
</dbReference>
<dbReference type="EMBL" id="AP022577">
    <property type="protein sequence ID" value="BBX82215.1"/>
    <property type="molecule type" value="Genomic_DNA"/>
</dbReference>
<dbReference type="Proteomes" id="UP000465609">
    <property type="component" value="Chromosome"/>
</dbReference>
<protein>
    <submittedName>
        <fullName evidence="1">Uncharacterized protein</fullName>
    </submittedName>
</protein>
<sequence length="152" mass="17185">MIRPLETLPWPQGLGKHGGGYRDLESAMLELLGEDNFWSPEAHRCAFAEGDPDYRRIVLTELGKRNWSADLADGVDRATALARLAPLLDTSLASESPWLDWASRHRDDYPVWSWLANGLTVGSSAIADGRHRLTFLRYHRPPEHEVLVRVET</sequence>
<keyword evidence="2" id="KW-1185">Reference proteome</keyword>
<evidence type="ECO:0000313" key="1">
    <source>
        <dbReference type="EMBL" id="BBX82215.1"/>
    </source>
</evidence>